<protein>
    <submittedName>
        <fullName evidence="2">Uncharacterized protein</fullName>
    </submittedName>
</protein>
<reference evidence="2 3" key="1">
    <citation type="submission" date="2018-11" db="EMBL/GenBank/DDBJ databases">
        <authorList>
            <consortium name="Pathogen Informatics"/>
        </authorList>
    </citation>
    <scope>NUCLEOTIDE SEQUENCE [LARGE SCALE GENOMIC DNA]</scope>
</reference>
<feature type="compositionally biased region" description="Polar residues" evidence="1">
    <location>
        <begin position="120"/>
        <end position="129"/>
    </location>
</feature>
<keyword evidence="3" id="KW-1185">Reference proteome</keyword>
<dbReference type="EMBL" id="UYYB01113723">
    <property type="protein sequence ID" value="VDM81606.1"/>
    <property type="molecule type" value="Genomic_DNA"/>
</dbReference>
<dbReference type="AlphaFoldDB" id="A0A3P7JE41"/>
<sequence>MKDKFFKLEYPKIFKVVPLEVQRIIKYIDGMGYGDEPDYLYIENSLKAIAKERKIDFQRQLDWIGKVPLKKTEEESETTSSDNRKTGEDDDDSEDKKKRQKKSNSTFMGKRPSVMKRFSKSSLKSTMRNRTSKAKAK</sequence>
<feature type="region of interest" description="Disordered" evidence="1">
    <location>
        <begin position="71"/>
        <end position="137"/>
    </location>
</feature>
<name>A0A3P7JE41_STRVU</name>
<evidence type="ECO:0000313" key="3">
    <source>
        <dbReference type="Proteomes" id="UP000270094"/>
    </source>
</evidence>
<proteinExistence type="predicted"/>
<evidence type="ECO:0000313" key="2">
    <source>
        <dbReference type="EMBL" id="VDM81606.1"/>
    </source>
</evidence>
<organism evidence="2 3">
    <name type="scientific">Strongylus vulgaris</name>
    <name type="common">Blood worm</name>
    <dbReference type="NCBI Taxonomy" id="40348"/>
    <lineage>
        <taxon>Eukaryota</taxon>
        <taxon>Metazoa</taxon>
        <taxon>Ecdysozoa</taxon>
        <taxon>Nematoda</taxon>
        <taxon>Chromadorea</taxon>
        <taxon>Rhabditida</taxon>
        <taxon>Rhabditina</taxon>
        <taxon>Rhabditomorpha</taxon>
        <taxon>Strongyloidea</taxon>
        <taxon>Strongylidae</taxon>
        <taxon>Strongylus</taxon>
    </lineage>
</organism>
<dbReference type="Gene3D" id="1.10.510.10">
    <property type="entry name" value="Transferase(Phosphotransferase) domain 1"/>
    <property type="match status" value="1"/>
</dbReference>
<accession>A0A3P7JE41</accession>
<gene>
    <name evidence="2" type="ORF">SVUK_LOCUS16604</name>
</gene>
<dbReference type="Proteomes" id="UP000270094">
    <property type="component" value="Unassembled WGS sequence"/>
</dbReference>
<evidence type="ECO:0000256" key="1">
    <source>
        <dbReference type="SAM" id="MobiDB-lite"/>
    </source>
</evidence>
<dbReference type="OrthoDB" id="5847364at2759"/>